<dbReference type="PANTHER" id="PTHR32552:SF81">
    <property type="entry name" value="TONB-DEPENDENT OUTER MEMBRANE RECEPTOR"/>
    <property type="match status" value="1"/>
</dbReference>
<keyword evidence="13" id="KW-0732">Signal</keyword>
<evidence type="ECO:0000256" key="4">
    <source>
        <dbReference type="ARBA" id="ARBA00022496"/>
    </source>
</evidence>
<evidence type="ECO:0000256" key="7">
    <source>
        <dbReference type="ARBA" id="ARBA00023065"/>
    </source>
</evidence>
<dbReference type="Pfam" id="PF07715">
    <property type="entry name" value="Plug"/>
    <property type="match status" value="1"/>
</dbReference>
<keyword evidence="9 11" id="KW-0472">Membrane</keyword>
<evidence type="ECO:0000256" key="1">
    <source>
        <dbReference type="ARBA" id="ARBA00004571"/>
    </source>
</evidence>
<dbReference type="AlphaFoldDB" id="T0HEH1"/>
<dbReference type="InterPro" id="IPR039426">
    <property type="entry name" value="TonB-dep_rcpt-like"/>
</dbReference>
<evidence type="ECO:0000313" key="17">
    <source>
        <dbReference type="Proteomes" id="UP000015525"/>
    </source>
</evidence>
<protein>
    <recommendedName>
        <fullName evidence="18">TonB-denpendent receptor</fullName>
    </recommendedName>
</protein>
<feature type="domain" description="TonB-dependent receptor-like beta-barrel" evidence="14">
    <location>
        <begin position="297"/>
        <end position="782"/>
    </location>
</feature>
<evidence type="ECO:0000256" key="5">
    <source>
        <dbReference type="ARBA" id="ARBA00022692"/>
    </source>
</evidence>
<dbReference type="InterPro" id="IPR000531">
    <property type="entry name" value="Beta-barrel_TonB"/>
</dbReference>
<dbReference type="SUPFAM" id="SSF56935">
    <property type="entry name" value="Porins"/>
    <property type="match status" value="1"/>
</dbReference>
<keyword evidence="3 11" id="KW-1134">Transmembrane beta strand</keyword>
<evidence type="ECO:0008006" key="18">
    <source>
        <dbReference type="Google" id="ProtNLM"/>
    </source>
</evidence>
<evidence type="ECO:0000256" key="12">
    <source>
        <dbReference type="RuleBase" id="RU003357"/>
    </source>
</evidence>
<dbReference type="GO" id="GO:0009279">
    <property type="term" value="C:cell outer membrane"/>
    <property type="evidence" value="ECO:0007669"/>
    <property type="project" value="UniProtKB-SubCell"/>
</dbReference>
<sequence length="819" mass="86844">MKANLLAGGAMIAVLLGATSALAQDVQAPQPMTGDQGLADIVVTAQRRVESAQKAAIAIDVVAPAELTRAGVNSAATLNAVAPSLNVASGGGATASFFIRGVGNFTNNAYSDSAVAFNYDGVYIGRPTATNGAFFDLERIEVLKGPQGTLYGRNATGGAINVLPSKPKIGELGGAISIGIGNYDNVEAEAAINLPVGDNSAFRVAGKVLHSDGYNDDGTADSKAQGVRAQFLTEPSDGVSLRLAADYSHVGGMGPGGSYQGSLAFVPGAPASSAAPANYVFIPSNLDRRSGLTSPEARDYFSQLVIGGSFNFPAPVERPYINDTNWGVTGELGVETGIGDLTVISAYRRSRLDDLFNGPGFRGGRVDERDRQFSAEVRLNGKRIGPVEWLLGAYYFDETTRGRSVFNQYIATSIQSYDVGTRSTAGFGRLTFHLADSFRLVAAGRYTHDRKSLDGSAPTLLNICTNAAPPLGPGCLAGPSVPVGRSLAEIAAAIPASDLPLGFPVAPGPANARPFGSAGNILFYSPIVVNDTVTQNRFTYRLAAEFDAGPNSLAYASYETGYRSGGFSLSLGHETFEPEYIKAATVGLKNRFFNNRLQLNIEAFYWRYSGQQVSHFGLDGLGLNSYFTENAGRSTIKGVDVDVQFRATPSTLLSGSIQYLENKLDDYSYQTPRGATFLPPAVGCPYAPGTNALGQTVYDVDCSGKPGFNSPKWSASAGIEQYVDAGPNRITFAAQGRYRSNRVVGFDYLPQSYSGRDFVVDGSISFGDPDETWAITLWGRNLTNRTVPTITQLNSSVANTIITNYAPPRTYGIRGNFRF</sequence>
<keyword evidence="10 11" id="KW-0998">Cell outer membrane</keyword>
<keyword evidence="17" id="KW-1185">Reference proteome</keyword>
<dbReference type="EMBL" id="ATHO01000007">
    <property type="protein sequence ID" value="EQB14756.1"/>
    <property type="molecule type" value="Genomic_DNA"/>
</dbReference>
<evidence type="ECO:0000313" key="16">
    <source>
        <dbReference type="EMBL" id="EQB14756.1"/>
    </source>
</evidence>
<keyword evidence="7" id="KW-0406">Ion transport</keyword>
<keyword evidence="8 12" id="KW-0798">TonB box</keyword>
<dbReference type="InterPro" id="IPR036942">
    <property type="entry name" value="Beta-barrel_TonB_sf"/>
</dbReference>
<comment type="subcellular location">
    <subcellularLocation>
        <location evidence="1 11">Cell outer membrane</location>
        <topology evidence="1 11">Multi-pass membrane protein</topology>
    </subcellularLocation>
</comment>
<evidence type="ECO:0000256" key="9">
    <source>
        <dbReference type="ARBA" id="ARBA00023136"/>
    </source>
</evidence>
<comment type="similarity">
    <text evidence="11 12">Belongs to the TonB-dependent receptor family.</text>
</comment>
<keyword evidence="2 11" id="KW-0813">Transport</keyword>
<dbReference type="Proteomes" id="UP000015525">
    <property type="component" value="Unassembled WGS sequence"/>
</dbReference>
<organism evidence="16 17">
    <name type="scientific">Sphingobium quisquiliarum P25</name>
    <dbReference type="NCBI Taxonomy" id="1329909"/>
    <lineage>
        <taxon>Bacteria</taxon>
        <taxon>Pseudomonadati</taxon>
        <taxon>Pseudomonadota</taxon>
        <taxon>Alphaproteobacteria</taxon>
        <taxon>Sphingomonadales</taxon>
        <taxon>Sphingomonadaceae</taxon>
        <taxon>Sphingobium</taxon>
    </lineage>
</organism>
<evidence type="ECO:0000256" key="13">
    <source>
        <dbReference type="SAM" id="SignalP"/>
    </source>
</evidence>
<comment type="caution">
    <text evidence="16">The sequence shown here is derived from an EMBL/GenBank/DDBJ whole genome shotgun (WGS) entry which is preliminary data.</text>
</comment>
<dbReference type="PANTHER" id="PTHR32552">
    <property type="entry name" value="FERRICHROME IRON RECEPTOR-RELATED"/>
    <property type="match status" value="1"/>
</dbReference>
<evidence type="ECO:0000256" key="6">
    <source>
        <dbReference type="ARBA" id="ARBA00023004"/>
    </source>
</evidence>
<accession>T0HEH1</accession>
<keyword evidence="4" id="KW-0410">Iron transport</keyword>
<feature type="domain" description="TonB-dependent receptor plug" evidence="15">
    <location>
        <begin position="53"/>
        <end position="159"/>
    </location>
</feature>
<feature type="signal peptide" evidence="13">
    <location>
        <begin position="1"/>
        <end position="23"/>
    </location>
</feature>
<proteinExistence type="inferred from homology"/>
<gene>
    <name evidence="16" type="ORF">L288_00970</name>
</gene>
<dbReference type="PROSITE" id="PS52016">
    <property type="entry name" value="TONB_DEPENDENT_REC_3"/>
    <property type="match status" value="1"/>
</dbReference>
<evidence type="ECO:0000256" key="2">
    <source>
        <dbReference type="ARBA" id="ARBA00022448"/>
    </source>
</evidence>
<evidence type="ECO:0000259" key="14">
    <source>
        <dbReference type="Pfam" id="PF00593"/>
    </source>
</evidence>
<keyword evidence="6" id="KW-0408">Iron</keyword>
<dbReference type="Gene3D" id="2.40.170.20">
    <property type="entry name" value="TonB-dependent receptor, beta-barrel domain"/>
    <property type="match status" value="2"/>
</dbReference>
<dbReference type="PATRIC" id="fig|1329909.3.peg.172"/>
<evidence type="ECO:0000256" key="3">
    <source>
        <dbReference type="ARBA" id="ARBA00022452"/>
    </source>
</evidence>
<dbReference type="GO" id="GO:0006826">
    <property type="term" value="P:iron ion transport"/>
    <property type="evidence" value="ECO:0007669"/>
    <property type="project" value="UniProtKB-KW"/>
</dbReference>
<evidence type="ECO:0000256" key="8">
    <source>
        <dbReference type="ARBA" id="ARBA00023077"/>
    </source>
</evidence>
<evidence type="ECO:0000256" key="11">
    <source>
        <dbReference type="PROSITE-ProRule" id="PRU01360"/>
    </source>
</evidence>
<dbReference type="InterPro" id="IPR012910">
    <property type="entry name" value="Plug_dom"/>
</dbReference>
<evidence type="ECO:0000259" key="15">
    <source>
        <dbReference type="Pfam" id="PF07715"/>
    </source>
</evidence>
<name>T0HEH1_9SPHN</name>
<keyword evidence="5 11" id="KW-0812">Transmembrane</keyword>
<dbReference type="Pfam" id="PF00593">
    <property type="entry name" value="TonB_dep_Rec_b-barrel"/>
    <property type="match status" value="1"/>
</dbReference>
<evidence type="ECO:0000256" key="10">
    <source>
        <dbReference type="ARBA" id="ARBA00023237"/>
    </source>
</evidence>
<reference evidence="16 17" key="1">
    <citation type="journal article" date="2013" name="Genome Announc.">
        <title>Draft Genome Sequence of Sphingobium quisquiliarum Strain P25T, a Novel Hexachlorocyclohexane (HCH)-Degrading Bacterium Isolated from an HCH Dumpsite.</title>
        <authorList>
            <person name="Kumar Singh A."/>
            <person name="Sangwan N."/>
            <person name="Sharma A."/>
            <person name="Gupta V."/>
            <person name="Khurana J.P."/>
            <person name="Lal R."/>
        </authorList>
    </citation>
    <scope>NUCLEOTIDE SEQUENCE [LARGE SCALE GENOMIC DNA]</scope>
    <source>
        <strain evidence="16 17">P25</strain>
    </source>
</reference>
<feature type="chain" id="PRO_5004576493" description="TonB-denpendent receptor" evidence="13">
    <location>
        <begin position="24"/>
        <end position="819"/>
    </location>
</feature>